<evidence type="ECO:0000313" key="1">
    <source>
        <dbReference type="EMBL" id="CCE22215.1"/>
    </source>
</evidence>
<dbReference type="Proteomes" id="UP000008315">
    <property type="component" value="Chromosome"/>
</dbReference>
<dbReference type="KEGG" id="mah:MEALZ_0517"/>
<accession>G4SZ65</accession>
<dbReference type="AlphaFoldDB" id="G4SZ65"/>
<name>G4SZ65_META2</name>
<proteinExistence type="predicted"/>
<evidence type="ECO:0000313" key="2">
    <source>
        <dbReference type="Proteomes" id="UP000008315"/>
    </source>
</evidence>
<organism evidence="1 2">
    <name type="scientific">Methylotuvimicrobium alcaliphilum (strain DSM 19304 / NCIMB 14124 / VKM B-2133 / 20Z)</name>
    <name type="common">Methylomicrobium alcaliphilum</name>
    <dbReference type="NCBI Taxonomy" id="1091494"/>
    <lineage>
        <taxon>Bacteria</taxon>
        <taxon>Pseudomonadati</taxon>
        <taxon>Pseudomonadota</taxon>
        <taxon>Gammaproteobacteria</taxon>
        <taxon>Methylococcales</taxon>
        <taxon>Methylococcaceae</taxon>
        <taxon>Methylotuvimicrobium</taxon>
    </lineage>
</organism>
<sequence length="57" mass="6310">MVSVSNHGRLNLSIVGLFHSPFDKLRANEKALNLMAVNAKRGTYIDAFTQHLNSIAQ</sequence>
<dbReference type="HOGENOM" id="CLU_2991479_0_0_6"/>
<protein>
    <submittedName>
        <fullName evidence="1">Uncharacterized protein</fullName>
    </submittedName>
</protein>
<gene>
    <name evidence="1" type="ordered locus">MEALZ_0517</name>
</gene>
<reference evidence="2" key="1">
    <citation type="journal article" date="2012" name="J. Bacteriol.">
        <title>Genome sequence of the haloalkaliphilic methanotrophic bacterium Methylomicrobium alcaliphilum 20Z.</title>
        <authorList>
            <person name="Vuilleumier S."/>
            <person name="Khmelenina V.N."/>
            <person name="Bringel F."/>
            <person name="Reshetnikov A.S."/>
            <person name="Lajus A."/>
            <person name="Mangenot S."/>
            <person name="Rouy Z."/>
            <person name="Op den Camp H.J."/>
            <person name="Jetten M.S."/>
            <person name="Dispirito A.A."/>
            <person name="Dunfield P."/>
            <person name="Klotz M.G."/>
            <person name="Semrau J.D."/>
            <person name="Stein L.Y."/>
            <person name="Barbe V."/>
            <person name="Medigue C."/>
            <person name="Trotsenko Y.A."/>
            <person name="Kalyuzhnaya M.G."/>
        </authorList>
    </citation>
    <scope>NUCLEOTIDE SEQUENCE [LARGE SCALE GENOMIC DNA]</scope>
    <source>
        <strain evidence="2">DSM 19304 / NCIMB 14124 / VKM B-2133 / 20Z</strain>
    </source>
</reference>
<keyword evidence="2" id="KW-1185">Reference proteome</keyword>
<dbReference type="EMBL" id="FO082060">
    <property type="protein sequence ID" value="CCE22215.1"/>
    <property type="molecule type" value="Genomic_DNA"/>
</dbReference>